<keyword evidence="3" id="KW-1185">Reference proteome</keyword>
<sequence length="43" mass="5172">MNQQQSRTIPVVKEVTNTKNNQNYKRPHERCETRCKSKYKPHA</sequence>
<feature type="region of interest" description="Disordered" evidence="1">
    <location>
        <begin position="19"/>
        <end position="43"/>
    </location>
</feature>
<evidence type="ECO:0000313" key="2">
    <source>
        <dbReference type="EMBL" id="CAG8669207.1"/>
    </source>
</evidence>
<evidence type="ECO:0000313" key="3">
    <source>
        <dbReference type="Proteomes" id="UP000789901"/>
    </source>
</evidence>
<dbReference type="EMBL" id="CAJVQB010005752">
    <property type="protein sequence ID" value="CAG8669207.1"/>
    <property type="molecule type" value="Genomic_DNA"/>
</dbReference>
<proteinExistence type="predicted"/>
<comment type="caution">
    <text evidence="2">The sequence shown here is derived from an EMBL/GenBank/DDBJ whole genome shotgun (WGS) entry which is preliminary data.</text>
</comment>
<dbReference type="Proteomes" id="UP000789901">
    <property type="component" value="Unassembled WGS sequence"/>
</dbReference>
<accession>A0ABN7UVE5</accession>
<name>A0ABN7UVE5_GIGMA</name>
<evidence type="ECO:0000256" key="1">
    <source>
        <dbReference type="SAM" id="MobiDB-lite"/>
    </source>
</evidence>
<organism evidence="2 3">
    <name type="scientific">Gigaspora margarita</name>
    <dbReference type="NCBI Taxonomy" id="4874"/>
    <lineage>
        <taxon>Eukaryota</taxon>
        <taxon>Fungi</taxon>
        <taxon>Fungi incertae sedis</taxon>
        <taxon>Mucoromycota</taxon>
        <taxon>Glomeromycotina</taxon>
        <taxon>Glomeromycetes</taxon>
        <taxon>Diversisporales</taxon>
        <taxon>Gigasporaceae</taxon>
        <taxon>Gigaspora</taxon>
    </lineage>
</organism>
<protein>
    <submittedName>
        <fullName evidence="2">5231_t:CDS:1</fullName>
    </submittedName>
</protein>
<gene>
    <name evidence="2" type="ORF">GMARGA_LOCUS10322</name>
</gene>
<reference evidence="2 3" key="1">
    <citation type="submission" date="2021-06" db="EMBL/GenBank/DDBJ databases">
        <authorList>
            <person name="Kallberg Y."/>
            <person name="Tangrot J."/>
            <person name="Rosling A."/>
        </authorList>
    </citation>
    <scope>NUCLEOTIDE SEQUENCE [LARGE SCALE GENOMIC DNA]</scope>
    <source>
        <strain evidence="2 3">120-4 pot B 10/14</strain>
    </source>
</reference>